<dbReference type="InterPro" id="IPR038770">
    <property type="entry name" value="Na+/solute_symporter_sf"/>
</dbReference>
<name>A0A399RYL9_9MICO</name>
<evidence type="ECO:0000256" key="2">
    <source>
        <dbReference type="ARBA" id="ARBA00010145"/>
    </source>
</evidence>
<dbReference type="AlphaFoldDB" id="A0A399RYL9"/>
<feature type="transmembrane region" description="Helical" evidence="8">
    <location>
        <begin position="237"/>
        <end position="255"/>
    </location>
</feature>
<keyword evidence="5 8" id="KW-0812">Transmembrane</keyword>
<gene>
    <name evidence="9" type="ORF">DZF93_08980</name>
</gene>
<evidence type="ECO:0000256" key="4">
    <source>
        <dbReference type="ARBA" id="ARBA00022475"/>
    </source>
</evidence>
<feature type="transmembrane region" description="Helical" evidence="8">
    <location>
        <begin position="127"/>
        <end position="148"/>
    </location>
</feature>
<sequence length="317" mass="32747">MVLTIATALLPVFFVMALGFFAGKRRIVDNSDVGSLNHLVMLFALPISLFTAIAVTDRSVILANWWLAVVLVIVMVLTYAIVYVAQTRIAKLSPGDAAVQTLTTAFPNYAAIGLPLTAAVFGPSAALAVAVAIAAGSVTISPLTLALLENARATEAGETGSTGRRFLTALGRSVRKPIFLGPVLGLVWSLLAIPVPDLLSTTLREIGGVAAGVALFLTGLILAAQRIRITGNAVVSSLVKTVAQPILGLLVIVVLRVPQPFAGQALLLLSIPAGFFGILFGLNHKLRPAVAGSTLVLSSLMSIVTLSIAIALLSGTG</sequence>
<feature type="transmembrane region" description="Helical" evidence="8">
    <location>
        <begin position="174"/>
        <end position="194"/>
    </location>
</feature>
<dbReference type="PANTHER" id="PTHR36838">
    <property type="entry name" value="AUXIN EFFLUX CARRIER FAMILY PROTEIN"/>
    <property type="match status" value="1"/>
</dbReference>
<feature type="transmembrane region" description="Helical" evidence="8">
    <location>
        <begin position="294"/>
        <end position="314"/>
    </location>
</feature>
<protein>
    <submittedName>
        <fullName evidence="9">Transporter</fullName>
    </submittedName>
</protein>
<keyword evidence="3" id="KW-0813">Transport</keyword>
<feature type="transmembrane region" description="Helical" evidence="8">
    <location>
        <begin position="97"/>
        <end position="121"/>
    </location>
</feature>
<evidence type="ECO:0000256" key="7">
    <source>
        <dbReference type="ARBA" id="ARBA00023136"/>
    </source>
</evidence>
<feature type="transmembrane region" description="Helical" evidence="8">
    <location>
        <begin position="206"/>
        <end position="225"/>
    </location>
</feature>
<keyword evidence="4" id="KW-1003">Cell membrane</keyword>
<proteinExistence type="inferred from homology"/>
<dbReference type="InterPro" id="IPR004776">
    <property type="entry name" value="Mem_transp_PIN-like"/>
</dbReference>
<keyword evidence="6 8" id="KW-1133">Transmembrane helix</keyword>
<evidence type="ECO:0000256" key="6">
    <source>
        <dbReference type="ARBA" id="ARBA00022989"/>
    </source>
</evidence>
<reference evidence="9 10" key="1">
    <citation type="submission" date="2018-08" db="EMBL/GenBank/DDBJ databases">
        <title>Genome Sequence of Clavibacter michiganensis Subspecies type strains, and the Atypical Peach-Colored Strains Isolated from Tomato.</title>
        <authorList>
            <person name="Osdaghi E."/>
            <person name="Portier P."/>
            <person name="Briand M."/>
            <person name="Jacques M.-A."/>
        </authorList>
    </citation>
    <scope>NUCLEOTIDE SEQUENCE [LARGE SCALE GENOMIC DNA]</scope>
    <source>
        <strain evidence="9 10">CFBP 6488</strain>
    </source>
</reference>
<evidence type="ECO:0000256" key="8">
    <source>
        <dbReference type="SAM" id="Phobius"/>
    </source>
</evidence>
<comment type="caution">
    <text evidence="9">The sequence shown here is derived from an EMBL/GenBank/DDBJ whole genome shotgun (WGS) entry which is preliminary data.</text>
</comment>
<dbReference type="EMBL" id="QWEA01000315">
    <property type="protein sequence ID" value="RIJ34505.1"/>
    <property type="molecule type" value="Genomic_DNA"/>
</dbReference>
<dbReference type="Proteomes" id="UP000266634">
    <property type="component" value="Unassembled WGS sequence"/>
</dbReference>
<feature type="transmembrane region" description="Helical" evidence="8">
    <location>
        <begin position="35"/>
        <end position="53"/>
    </location>
</feature>
<evidence type="ECO:0000256" key="1">
    <source>
        <dbReference type="ARBA" id="ARBA00004651"/>
    </source>
</evidence>
<feature type="transmembrane region" description="Helical" evidence="8">
    <location>
        <begin position="261"/>
        <end position="282"/>
    </location>
</feature>
<dbReference type="Pfam" id="PF03547">
    <property type="entry name" value="Mem_trans"/>
    <property type="match status" value="1"/>
</dbReference>
<dbReference type="GO" id="GO:0005886">
    <property type="term" value="C:plasma membrane"/>
    <property type="evidence" value="ECO:0007669"/>
    <property type="project" value="UniProtKB-SubCell"/>
</dbReference>
<organism evidence="9 10">
    <name type="scientific">Clavibacter michiganensis subsp. insidiosus</name>
    <dbReference type="NCBI Taxonomy" id="33014"/>
    <lineage>
        <taxon>Bacteria</taxon>
        <taxon>Bacillati</taxon>
        <taxon>Actinomycetota</taxon>
        <taxon>Actinomycetes</taxon>
        <taxon>Micrococcales</taxon>
        <taxon>Microbacteriaceae</taxon>
        <taxon>Clavibacter</taxon>
    </lineage>
</organism>
<evidence type="ECO:0000313" key="9">
    <source>
        <dbReference type="EMBL" id="RIJ34505.1"/>
    </source>
</evidence>
<evidence type="ECO:0000313" key="10">
    <source>
        <dbReference type="Proteomes" id="UP000266634"/>
    </source>
</evidence>
<evidence type="ECO:0000256" key="3">
    <source>
        <dbReference type="ARBA" id="ARBA00022448"/>
    </source>
</evidence>
<feature type="transmembrane region" description="Helical" evidence="8">
    <location>
        <begin position="6"/>
        <end position="23"/>
    </location>
</feature>
<dbReference type="PANTHER" id="PTHR36838:SF1">
    <property type="entry name" value="SLR1864 PROTEIN"/>
    <property type="match status" value="1"/>
</dbReference>
<keyword evidence="7 8" id="KW-0472">Membrane</keyword>
<dbReference type="GO" id="GO:0055085">
    <property type="term" value="P:transmembrane transport"/>
    <property type="evidence" value="ECO:0007669"/>
    <property type="project" value="InterPro"/>
</dbReference>
<evidence type="ECO:0000256" key="5">
    <source>
        <dbReference type="ARBA" id="ARBA00022692"/>
    </source>
</evidence>
<accession>A0A399RYL9</accession>
<dbReference type="RefSeq" id="WP_094170857.1">
    <property type="nucleotide sequence ID" value="NZ_CP021038.1"/>
</dbReference>
<feature type="transmembrane region" description="Helical" evidence="8">
    <location>
        <begin position="65"/>
        <end position="85"/>
    </location>
</feature>
<dbReference type="Gene3D" id="1.20.1530.20">
    <property type="match status" value="1"/>
</dbReference>
<comment type="similarity">
    <text evidence="2">Belongs to the auxin efflux carrier (TC 2.A.69) family.</text>
</comment>
<comment type="subcellular location">
    <subcellularLocation>
        <location evidence="1">Cell membrane</location>
        <topology evidence="1">Multi-pass membrane protein</topology>
    </subcellularLocation>
</comment>